<dbReference type="Gene3D" id="1.10.630.10">
    <property type="entry name" value="Cytochrome P450"/>
    <property type="match status" value="1"/>
</dbReference>
<name>A0AAV4P8X1_9ARAC</name>
<dbReference type="GO" id="GO:0004497">
    <property type="term" value="F:monooxygenase activity"/>
    <property type="evidence" value="ECO:0007669"/>
    <property type="project" value="UniProtKB-KW"/>
</dbReference>
<evidence type="ECO:0000256" key="1">
    <source>
        <dbReference type="ARBA" id="ARBA00023033"/>
    </source>
</evidence>
<dbReference type="InterPro" id="IPR036396">
    <property type="entry name" value="Cyt_P450_sf"/>
</dbReference>
<dbReference type="SUPFAM" id="SSF48264">
    <property type="entry name" value="Cytochrome P450"/>
    <property type="match status" value="1"/>
</dbReference>
<dbReference type="GO" id="GO:0005506">
    <property type="term" value="F:iron ion binding"/>
    <property type="evidence" value="ECO:0007669"/>
    <property type="project" value="InterPro"/>
</dbReference>
<protein>
    <submittedName>
        <fullName evidence="2">Uncharacterized protein</fullName>
    </submittedName>
</protein>
<gene>
    <name evidence="2" type="ORF">CDAR_170971</name>
</gene>
<keyword evidence="1" id="KW-0503">Monooxygenase</keyword>
<evidence type="ECO:0000313" key="3">
    <source>
        <dbReference type="Proteomes" id="UP001054837"/>
    </source>
</evidence>
<evidence type="ECO:0000313" key="2">
    <source>
        <dbReference type="EMBL" id="GIX93064.1"/>
    </source>
</evidence>
<dbReference type="AlphaFoldDB" id="A0AAV4P8X1"/>
<keyword evidence="3" id="KW-1185">Reference proteome</keyword>
<dbReference type="GO" id="GO:0020037">
    <property type="term" value="F:heme binding"/>
    <property type="evidence" value="ECO:0007669"/>
    <property type="project" value="InterPro"/>
</dbReference>
<reference evidence="2 3" key="1">
    <citation type="submission" date="2021-06" db="EMBL/GenBank/DDBJ databases">
        <title>Caerostris darwini draft genome.</title>
        <authorList>
            <person name="Kono N."/>
            <person name="Arakawa K."/>
        </authorList>
    </citation>
    <scope>NUCLEOTIDE SEQUENCE [LARGE SCALE GENOMIC DNA]</scope>
</reference>
<proteinExistence type="predicted"/>
<sequence>MCRRLFSDNRHSVFKALREATDYIFVGASGKNTLYLVTVPSGERSCSLLASRATQGIPNCHRRACVEVGPVPARENGHAFQNAQKHGDFLCVQIPISLCVLDAVHDIVKYFREKSKQFRQYPLHTYWFCGLQVELLKEKRIIEKSDFYDFFKPYVGTDILTCDSSQWKERRKLLVSRAACSKDVFNEHAQKLVDFLHEETGTCVESPISL</sequence>
<dbReference type="EMBL" id="BPLQ01002451">
    <property type="protein sequence ID" value="GIX93064.1"/>
    <property type="molecule type" value="Genomic_DNA"/>
</dbReference>
<comment type="caution">
    <text evidence="2">The sequence shown here is derived from an EMBL/GenBank/DDBJ whole genome shotgun (WGS) entry which is preliminary data.</text>
</comment>
<organism evidence="2 3">
    <name type="scientific">Caerostris darwini</name>
    <dbReference type="NCBI Taxonomy" id="1538125"/>
    <lineage>
        <taxon>Eukaryota</taxon>
        <taxon>Metazoa</taxon>
        <taxon>Ecdysozoa</taxon>
        <taxon>Arthropoda</taxon>
        <taxon>Chelicerata</taxon>
        <taxon>Arachnida</taxon>
        <taxon>Araneae</taxon>
        <taxon>Araneomorphae</taxon>
        <taxon>Entelegynae</taxon>
        <taxon>Araneoidea</taxon>
        <taxon>Araneidae</taxon>
        <taxon>Caerostris</taxon>
    </lineage>
</organism>
<keyword evidence="1" id="KW-0560">Oxidoreductase</keyword>
<dbReference type="Proteomes" id="UP001054837">
    <property type="component" value="Unassembled WGS sequence"/>
</dbReference>
<dbReference type="GO" id="GO:0016705">
    <property type="term" value="F:oxidoreductase activity, acting on paired donors, with incorporation or reduction of molecular oxygen"/>
    <property type="evidence" value="ECO:0007669"/>
    <property type="project" value="InterPro"/>
</dbReference>
<accession>A0AAV4P8X1</accession>